<accession>A0A1I4EN90</accession>
<evidence type="ECO:0000313" key="3">
    <source>
        <dbReference type="EMBL" id="SFL07202.1"/>
    </source>
</evidence>
<feature type="transmembrane region" description="Helical" evidence="2">
    <location>
        <begin position="78"/>
        <end position="103"/>
    </location>
</feature>
<keyword evidence="2" id="KW-0812">Transmembrane</keyword>
<keyword evidence="2" id="KW-1133">Transmembrane helix</keyword>
<reference evidence="3 4" key="1">
    <citation type="submission" date="2016-10" db="EMBL/GenBank/DDBJ databases">
        <authorList>
            <person name="de Groot N.N."/>
        </authorList>
    </citation>
    <scope>NUCLEOTIDE SEQUENCE [LARGE SCALE GENOMIC DNA]</scope>
    <source>
        <strain evidence="3 4">DSM 19981</strain>
    </source>
</reference>
<organism evidence="3 4">
    <name type="scientific">Falsiroseomonas stagni DSM 19981</name>
    <dbReference type="NCBI Taxonomy" id="1123062"/>
    <lineage>
        <taxon>Bacteria</taxon>
        <taxon>Pseudomonadati</taxon>
        <taxon>Pseudomonadota</taxon>
        <taxon>Alphaproteobacteria</taxon>
        <taxon>Acetobacterales</taxon>
        <taxon>Roseomonadaceae</taxon>
        <taxon>Falsiroseomonas</taxon>
    </lineage>
</organism>
<proteinExistence type="predicted"/>
<evidence type="ECO:0000313" key="4">
    <source>
        <dbReference type="Proteomes" id="UP000199473"/>
    </source>
</evidence>
<keyword evidence="2" id="KW-0472">Membrane</keyword>
<protein>
    <submittedName>
        <fullName evidence="3">Uncharacterized protein</fullName>
    </submittedName>
</protein>
<name>A0A1I4EN90_9PROT</name>
<evidence type="ECO:0000256" key="1">
    <source>
        <dbReference type="SAM" id="MobiDB-lite"/>
    </source>
</evidence>
<dbReference type="RefSeq" id="WP_092963009.1">
    <property type="nucleotide sequence ID" value="NZ_FOSQ01000017.1"/>
</dbReference>
<dbReference type="Proteomes" id="UP000199473">
    <property type="component" value="Unassembled WGS sequence"/>
</dbReference>
<dbReference type="EMBL" id="FOSQ01000017">
    <property type="protein sequence ID" value="SFL07202.1"/>
    <property type="molecule type" value="Genomic_DNA"/>
</dbReference>
<keyword evidence="4" id="KW-1185">Reference proteome</keyword>
<feature type="region of interest" description="Disordered" evidence="1">
    <location>
        <begin position="43"/>
        <end position="71"/>
    </location>
</feature>
<gene>
    <name evidence="3" type="ORF">SAMN02745775_11769</name>
</gene>
<dbReference type="AlphaFoldDB" id="A0A1I4EN90"/>
<evidence type="ECO:0000256" key="2">
    <source>
        <dbReference type="SAM" id="Phobius"/>
    </source>
</evidence>
<dbReference type="OrthoDB" id="9948742at2"/>
<sequence length="358" mass="39800">MAAQVQSLSELQRLVARLEQSGLAGQRADVAELLDRSRATLATYQAPRPGGRRPRQRPVAAPAERPPRRRRARRGLKVVSLILLLVDGVAAMLGAASLAGLVLADPPPEMAPFVLGGAVLWGIVHRGRVAVAEAGFGLFYLLRWGWLWVAEAFNDRAFERLQILLDARDVMAHWRDWRRGLSRTPRMADVEAFLAETHGPAVAALFLDQGELRWGNRRVRVGRGAGLQAAGMGFADQPVRWSRLIRLFEGLAASDAFWPEEPMVLTAGPGHGITADPPGPEPEPEPPERIARREQLKEMILAKREEIQRAQDWKMKTPGEMAQRDAHVAELRRQHDAMEAELREIGGVPPPILTKRRR</sequence>